<sequence>MEKIALIGSGGSGKTTLANRLGGKLDIDVWHLDRLLWKPGWEMTSREEQIKIQSELVKKEKWIIDGNYNGTLDIRLEAADTIIFLDLSRFLCVYRVLKRMVKNRNRTRPDMREGCEEKIDFRFIKWVWEYPVTKKPNILEKLAHLPEGKAIVVLGSPSEIEQFLKSIE</sequence>
<dbReference type="PANTHER" id="PTHR37816">
    <property type="entry name" value="YALI0E33011P"/>
    <property type="match status" value="1"/>
</dbReference>
<protein>
    <submittedName>
        <fullName evidence="1">DNA topology modulation protein</fullName>
    </submittedName>
</protein>
<reference evidence="1 2" key="1">
    <citation type="submission" date="2018-09" db="EMBL/GenBank/DDBJ databases">
        <title>Bacillus saliacetes sp. nov., isolated from Thai shrimp paste (Ka-pi).</title>
        <authorList>
            <person name="Daroonpunt R."/>
            <person name="Tanasupawat S."/>
            <person name="Yiamsombut S."/>
        </authorList>
    </citation>
    <scope>NUCLEOTIDE SEQUENCE [LARGE SCALE GENOMIC DNA]</scope>
    <source>
        <strain evidence="1 2">SKP7-4</strain>
    </source>
</reference>
<accession>A0A3A1R495</accession>
<organism evidence="1 2">
    <name type="scientific">Bacillus salacetis</name>
    <dbReference type="NCBI Taxonomy" id="2315464"/>
    <lineage>
        <taxon>Bacteria</taxon>
        <taxon>Bacillati</taxon>
        <taxon>Bacillota</taxon>
        <taxon>Bacilli</taxon>
        <taxon>Bacillales</taxon>
        <taxon>Bacillaceae</taxon>
        <taxon>Bacillus</taxon>
    </lineage>
</organism>
<dbReference type="EMBL" id="QXIR01000004">
    <property type="protein sequence ID" value="RIW37364.1"/>
    <property type="molecule type" value="Genomic_DNA"/>
</dbReference>
<dbReference type="OrthoDB" id="1201990at2"/>
<gene>
    <name evidence="1" type="ORF">D3H55_04840</name>
</gene>
<dbReference type="Gene3D" id="3.40.50.300">
    <property type="entry name" value="P-loop containing nucleotide triphosphate hydrolases"/>
    <property type="match status" value="1"/>
</dbReference>
<dbReference type="Proteomes" id="UP000265801">
    <property type="component" value="Unassembled WGS sequence"/>
</dbReference>
<keyword evidence="2" id="KW-1185">Reference proteome</keyword>
<comment type="caution">
    <text evidence="1">The sequence shown here is derived from an EMBL/GenBank/DDBJ whole genome shotgun (WGS) entry which is preliminary data.</text>
</comment>
<name>A0A3A1R495_9BACI</name>
<dbReference type="AlphaFoldDB" id="A0A3A1R495"/>
<evidence type="ECO:0000313" key="1">
    <source>
        <dbReference type="EMBL" id="RIW37364.1"/>
    </source>
</evidence>
<dbReference type="PANTHER" id="PTHR37816:SF3">
    <property type="entry name" value="MODULATES DNA TOPOLOGY"/>
    <property type="match status" value="1"/>
</dbReference>
<proteinExistence type="predicted"/>
<dbReference type="InterPro" id="IPR027417">
    <property type="entry name" value="P-loop_NTPase"/>
</dbReference>
<dbReference type="SUPFAM" id="SSF52540">
    <property type="entry name" value="P-loop containing nucleoside triphosphate hydrolases"/>
    <property type="match status" value="1"/>
</dbReference>
<evidence type="ECO:0000313" key="2">
    <source>
        <dbReference type="Proteomes" id="UP000265801"/>
    </source>
</evidence>
<dbReference type="RefSeq" id="WP_119545783.1">
    <property type="nucleotide sequence ID" value="NZ_QXIR01000004.1"/>
</dbReference>
<dbReference type="InterPro" id="IPR052922">
    <property type="entry name" value="Cytidylate_Kinase-2"/>
</dbReference>
<dbReference type="NCBIfam" id="NF005994">
    <property type="entry name" value="PRK08118.1"/>
    <property type="match status" value="1"/>
</dbReference>